<dbReference type="AlphaFoldDB" id="A0A183EEP4"/>
<dbReference type="InterPro" id="IPR040676">
    <property type="entry name" value="DUF5641"/>
</dbReference>
<dbReference type="Pfam" id="PF18701">
    <property type="entry name" value="DUF5641"/>
    <property type="match status" value="1"/>
</dbReference>
<dbReference type="EMBL" id="UYRT01088515">
    <property type="protein sequence ID" value="VDN33838.1"/>
    <property type="molecule type" value="Genomic_DNA"/>
</dbReference>
<feature type="region of interest" description="Disordered" evidence="1">
    <location>
        <begin position="63"/>
        <end position="101"/>
    </location>
</feature>
<proteinExistence type="predicted"/>
<dbReference type="Proteomes" id="UP000271098">
    <property type="component" value="Unassembled WGS sequence"/>
</dbReference>
<sequence length="175" mass="19693">MNEIVIVCEINVPRGLWKLGKIVEVKRGSDEAIRKATVQLPNGHLWTRPISCLARLEVPAQSDREATNDTTKHQFRSKNPNLDREKSEVVSDNSSEKANKNHDVTVVMNEIANTNCMRGPKKWNPKFGAFCAAVCCFMMSVNADRKFQLCVPRRTGFLVSLPNQLHCTLSPDDKV</sequence>
<protein>
    <submittedName>
        <fullName evidence="5">DUF5641 domain-containing protein</fullName>
    </submittedName>
</protein>
<evidence type="ECO:0000256" key="1">
    <source>
        <dbReference type="SAM" id="MobiDB-lite"/>
    </source>
</evidence>
<accession>A0A183EEP4</accession>
<evidence type="ECO:0000313" key="4">
    <source>
        <dbReference type="Proteomes" id="UP000271098"/>
    </source>
</evidence>
<feature type="compositionally biased region" description="Basic and acidic residues" evidence="1">
    <location>
        <begin position="63"/>
        <end position="72"/>
    </location>
</feature>
<evidence type="ECO:0000313" key="5">
    <source>
        <dbReference type="WBParaSite" id="GPUH_0001946001-mRNA-1"/>
    </source>
</evidence>
<reference evidence="3 4" key="2">
    <citation type="submission" date="2018-11" db="EMBL/GenBank/DDBJ databases">
        <authorList>
            <consortium name="Pathogen Informatics"/>
        </authorList>
    </citation>
    <scope>NUCLEOTIDE SEQUENCE [LARGE SCALE GENOMIC DNA]</scope>
</reference>
<organism evidence="5">
    <name type="scientific">Gongylonema pulchrum</name>
    <dbReference type="NCBI Taxonomy" id="637853"/>
    <lineage>
        <taxon>Eukaryota</taxon>
        <taxon>Metazoa</taxon>
        <taxon>Ecdysozoa</taxon>
        <taxon>Nematoda</taxon>
        <taxon>Chromadorea</taxon>
        <taxon>Rhabditida</taxon>
        <taxon>Spirurina</taxon>
        <taxon>Spiruromorpha</taxon>
        <taxon>Spiruroidea</taxon>
        <taxon>Gongylonematidae</taxon>
        <taxon>Gongylonema</taxon>
    </lineage>
</organism>
<evidence type="ECO:0000259" key="2">
    <source>
        <dbReference type="Pfam" id="PF18701"/>
    </source>
</evidence>
<dbReference type="OrthoDB" id="5868911at2759"/>
<evidence type="ECO:0000313" key="3">
    <source>
        <dbReference type="EMBL" id="VDN33838.1"/>
    </source>
</evidence>
<keyword evidence="4" id="KW-1185">Reference proteome</keyword>
<dbReference type="WBParaSite" id="GPUH_0001946001-mRNA-1">
    <property type="protein sequence ID" value="GPUH_0001946001-mRNA-1"/>
    <property type="gene ID" value="GPUH_0001946001"/>
</dbReference>
<reference evidence="5" key="1">
    <citation type="submission" date="2016-06" db="UniProtKB">
        <authorList>
            <consortium name="WormBaseParasite"/>
        </authorList>
    </citation>
    <scope>IDENTIFICATION</scope>
</reference>
<feature type="compositionally biased region" description="Basic and acidic residues" evidence="1">
    <location>
        <begin position="81"/>
        <end position="101"/>
    </location>
</feature>
<gene>
    <name evidence="3" type="ORF">GPUH_LOCUS19435</name>
</gene>
<name>A0A183EEP4_9BILA</name>
<feature type="domain" description="DUF5641" evidence="2">
    <location>
        <begin position="2"/>
        <end position="55"/>
    </location>
</feature>